<evidence type="ECO:0000256" key="5">
    <source>
        <dbReference type="ARBA" id="ARBA00023242"/>
    </source>
</evidence>
<dbReference type="KEGG" id="tva:4753871"/>
<comment type="similarity">
    <text evidence="2">Belongs to the TAF6 family.</text>
</comment>
<keyword evidence="8" id="KW-1185">Reference proteome</keyword>
<dbReference type="PANTHER" id="PTHR10221">
    <property type="entry name" value="TRANSCRIPTION INITIATION FACTOR TFIID SUBUNIT 6"/>
    <property type="match status" value="1"/>
</dbReference>
<dbReference type="VEuPathDB" id="TrichDB:TVAG_014960"/>
<organism evidence="7 8">
    <name type="scientific">Trichomonas vaginalis (strain ATCC PRA-98 / G3)</name>
    <dbReference type="NCBI Taxonomy" id="412133"/>
    <lineage>
        <taxon>Eukaryota</taxon>
        <taxon>Metamonada</taxon>
        <taxon>Parabasalia</taxon>
        <taxon>Trichomonadida</taxon>
        <taxon>Trichomonadidae</taxon>
        <taxon>Trichomonas</taxon>
    </lineage>
</organism>
<dbReference type="GO" id="GO:0016251">
    <property type="term" value="F:RNA polymerase II general transcription initiation factor activity"/>
    <property type="evidence" value="ECO:0007669"/>
    <property type="project" value="InterPro"/>
</dbReference>
<dbReference type="OMA" id="CHEIWCK"/>
<dbReference type="CDD" id="cd08050">
    <property type="entry name" value="TAF6C"/>
    <property type="match status" value="1"/>
</dbReference>
<dbReference type="InterPro" id="IPR011442">
    <property type="entry name" value="TAF6_C"/>
</dbReference>
<proteinExistence type="inferred from homology"/>
<dbReference type="EMBL" id="DS113774">
    <property type="protein sequence ID" value="EAX96104.1"/>
    <property type="molecule type" value="Genomic_DNA"/>
</dbReference>
<dbReference type="GO" id="GO:0000124">
    <property type="term" value="C:SAGA complex"/>
    <property type="evidence" value="ECO:0007669"/>
    <property type="project" value="InterPro"/>
</dbReference>
<dbReference type="GO" id="GO:0046695">
    <property type="term" value="C:SLIK (SAGA-like) complex"/>
    <property type="evidence" value="ECO:0007669"/>
    <property type="project" value="InterPro"/>
</dbReference>
<reference evidence="7" key="2">
    <citation type="journal article" date="2007" name="Science">
        <title>Draft genome sequence of the sexually transmitted pathogen Trichomonas vaginalis.</title>
        <authorList>
            <person name="Carlton J.M."/>
            <person name="Hirt R.P."/>
            <person name="Silva J.C."/>
            <person name="Delcher A.L."/>
            <person name="Schatz M."/>
            <person name="Zhao Q."/>
            <person name="Wortman J.R."/>
            <person name="Bidwell S.L."/>
            <person name="Alsmark U.C.M."/>
            <person name="Besteiro S."/>
            <person name="Sicheritz-Ponten T."/>
            <person name="Noel C.J."/>
            <person name="Dacks J.B."/>
            <person name="Foster P.G."/>
            <person name="Simillion C."/>
            <person name="Van de Peer Y."/>
            <person name="Miranda-Saavedra D."/>
            <person name="Barton G.J."/>
            <person name="Westrop G.D."/>
            <person name="Mueller S."/>
            <person name="Dessi D."/>
            <person name="Fiori P.L."/>
            <person name="Ren Q."/>
            <person name="Paulsen I."/>
            <person name="Zhang H."/>
            <person name="Bastida-Corcuera F.D."/>
            <person name="Simoes-Barbosa A."/>
            <person name="Brown M.T."/>
            <person name="Hayes R.D."/>
            <person name="Mukherjee M."/>
            <person name="Okumura C.Y."/>
            <person name="Schneider R."/>
            <person name="Smith A.J."/>
            <person name="Vanacova S."/>
            <person name="Villalvazo M."/>
            <person name="Haas B.J."/>
            <person name="Pertea M."/>
            <person name="Feldblyum T.V."/>
            <person name="Utterback T.R."/>
            <person name="Shu C.L."/>
            <person name="Osoegawa K."/>
            <person name="de Jong P.J."/>
            <person name="Hrdy I."/>
            <person name="Horvathova L."/>
            <person name="Zubacova Z."/>
            <person name="Dolezal P."/>
            <person name="Malik S.B."/>
            <person name="Logsdon J.M. Jr."/>
            <person name="Henze K."/>
            <person name="Gupta A."/>
            <person name="Wang C.C."/>
            <person name="Dunne R.L."/>
            <person name="Upcroft J.A."/>
            <person name="Upcroft P."/>
            <person name="White O."/>
            <person name="Salzberg S.L."/>
            <person name="Tang P."/>
            <person name="Chiu C.-H."/>
            <person name="Lee Y.-S."/>
            <person name="Embley T.M."/>
            <person name="Coombs G.H."/>
            <person name="Mottram J.C."/>
            <person name="Tachezy J."/>
            <person name="Fraser-Liggett C.M."/>
            <person name="Johnson P.J."/>
        </authorList>
    </citation>
    <scope>NUCLEOTIDE SEQUENCE [LARGE SCALE GENOMIC DNA]</scope>
    <source>
        <strain evidence="7">G3</strain>
    </source>
</reference>
<sequence length="393" mass="44679">MPIKKMFEAFIKNVVSLGINFQRQSHSKKLTVENVNDALVAYNYNPILGYRNRKGIKYVSVGLVDGQEVYIPEDKQIDLNTFINKPLPPTPIEKFFSFHWQACLKGVQPQIPENIAEQTRDSYSAPITVGQLQKAKMTDQSVHIISSRNDVDTDLYNTYMNIFNKSPSSPEVDVLCKNMEKDSAISPILPYIMHELSSDYTQHQDLILRIKIAEALIQNNFIPIENYLISLINLAITGINETSCEFIPIKDLAAKFLDNLIIKFTPQFPTLRQRLADHFSTIFLDKIQLNIGRKVGSAIALSYIGQEIVKDVILPKIPELLARIYQRRTVANELADISKLKSILLKLSGECFNRDTYDAIQKTGSPRLPPEIAELYNNLATYFGLDLFIYSAR</sequence>
<dbReference type="RefSeq" id="XP_001309034.1">
    <property type="nucleotide sequence ID" value="XM_001309033.1"/>
</dbReference>
<keyword evidence="3" id="KW-0805">Transcription regulation</keyword>
<protein>
    <recommendedName>
        <fullName evidence="6">TAF6 C-terminal HEAT repeat domain-containing protein</fullName>
    </recommendedName>
</protein>
<dbReference type="FunFam" id="1.25.40.770:FF:000008">
    <property type="entry name" value="Uncharacterized protein"/>
    <property type="match status" value="1"/>
</dbReference>
<accession>A2FG65</accession>
<dbReference type="VEuPathDB" id="TrichDB:TVAGG3_0852200"/>
<dbReference type="PANTHER" id="PTHR10221:SF9">
    <property type="entry name" value="TRANSCRIPTION INITIATION FACTOR TFIID SUBUNIT 6"/>
    <property type="match status" value="1"/>
</dbReference>
<evidence type="ECO:0000256" key="3">
    <source>
        <dbReference type="ARBA" id="ARBA00023015"/>
    </source>
</evidence>
<evidence type="ECO:0000256" key="2">
    <source>
        <dbReference type="ARBA" id="ARBA00007688"/>
    </source>
</evidence>
<dbReference type="FunCoup" id="A2FG65">
    <property type="interactions" value="481"/>
</dbReference>
<evidence type="ECO:0000313" key="8">
    <source>
        <dbReference type="Proteomes" id="UP000001542"/>
    </source>
</evidence>
<name>A2FG65_TRIV3</name>
<keyword evidence="5" id="KW-0539">Nucleus</keyword>
<dbReference type="InParanoid" id="A2FG65"/>
<reference evidence="7" key="1">
    <citation type="submission" date="2006-10" db="EMBL/GenBank/DDBJ databases">
        <authorList>
            <person name="Amadeo P."/>
            <person name="Zhao Q."/>
            <person name="Wortman J."/>
            <person name="Fraser-Liggett C."/>
            <person name="Carlton J."/>
        </authorList>
    </citation>
    <scope>NUCLEOTIDE SEQUENCE</scope>
    <source>
        <strain evidence="7">G3</strain>
    </source>
</reference>
<dbReference type="Gene3D" id="1.25.40.770">
    <property type="entry name" value="TAF6, C-terminal HEAT repeat domain"/>
    <property type="match status" value="1"/>
</dbReference>
<evidence type="ECO:0000256" key="4">
    <source>
        <dbReference type="ARBA" id="ARBA00023163"/>
    </source>
</evidence>
<evidence type="ECO:0000256" key="1">
    <source>
        <dbReference type="ARBA" id="ARBA00004123"/>
    </source>
</evidence>
<dbReference type="OrthoDB" id="361039at2759"/>
<keyword evidence="4" id="KW-0804">Transcription</keyword>
<dbReference type="Pfam" id="PF07571">
    <property type="entry name" value="TAF6_C"/>
    <property type="match status" value="1"/>
</dbReference>
<feature type="domain" description="TAF6 C-terminal HEAT repeat" evidence="6">
    <location>
        <begin position="166"/>
        <end position="317"/>
    </location>
</feature>
<dbReference type="STRING" id="5722.A2FG65"/>
<dbReference type="GO" id="GO:0003713">
    <property type="term" value="F:transcription coactivator activity"/>
    <property type="evidence" value="ECO:0000318"/>
    <property type="project" value="GO_Central"/>
</dbReference>
<dbReference type="GO" id="GO:0051123">
    <property type="term" value="P:RNA polymerase II preinitiation complex assembly"/>
    <property type="evidence" value="ECO:0000318"/>
    <property type="project" value="GO_Central"/>
</dbReference>
<gene>
    <name evidence="7" type="ORF">TVAG_014960</name>
</gene>
<dbReference type="InterPro" id="IPR037796">
    <property type="entry name" value="TAF6"/>
</dbReference>
<dbReference type="Proteomes" id="UP000001542">
    <property type="component" value="Unassembled WGS sequence"/>
</dbReference>
<comment type="subcellular location">
    <subcellularLocation>
        <location evidence="1">Nucleus</location>
    </subcellularLocation>
</comment>
<dbReference type="InterPro" id="IPR046344">
    <property type="entry name" value="TAF6_C_sf"/>
</dbReference>
<evidence type="ECO:0000259" key="6">
    <source>
        <dbReference type="Pfam" id="PF07571"/>
    </source>
</evidence>
<evidence type="ECO:0000313" key="7">
    <source>
        <dbReference type="EMBL" id="EAX96104.1"/>
    </source>
</evidence>
<dbReference type="GO" id="GO:0005669">
    <property type="term" value="C:transcription factor TFIID complex"/>
    <property type="evidence" value="ECO:0000318"/>
    <property type="project" value="GO_Central"/>
</dbReference>
<dbReference type="SMR" id="A2FG65"/>
<dbReference type="eggNOG" id="KOG2549">
    <property type="taxonomic scope" value="Eukaryota"/>
</dbReference>
<dbReference type="AlphaFoldDB" id="A2FG65"/>